<dbReference type="PANTHER" id="PTHR46066:SF2">
    <property type="entry name" value="CHITINASE DOMAIN-CONTAINING PROTEIN 1"/>
    <property type="match status" value="1"/>
</dbReference>
<feature type="domain" description="SLH" evidence="3">
    <location>
        <begin position="396"/>
        <end position="454"/>
    </location>
</feature>
<keyword evidence="6" id="KW-1185">Reference proteome</keyword>
<dbReference type="Gene3D" id="3.20.20.80">
    <property type="entry name" value="Glycosidases"/>
    <property type="match status" value="1"/>
</dbReference>
<feature type="domain" description="SLH" evidence="3">
    <location>
        <begin position="455"/>
        <end position="518"/>
    </location>
</feature>
<name>A0A2K2FLN0_9CLOT</name>
<comment type="caution">
    <text evidence="5">The sequence shown here is derived from an EMBL/GenBank/DDBJ whole genome shotgun (WGS) entry which is preliminary data.</text>
</comment>
<dbReference type="InterPro" id="IPR011583">
    <property type="entry name" value="Chitinase_II/V-like_cat"/>
</dbReference>
<feature type="transmembrane region" description="Helical" evidence="2">
    <location>
        <begin position="15"/>
        <end position="35"/>
    </location>
</feature>
<dbReference type="GO" id="GO:0005975">
    <property type="term" value="P:carbohydrate metabolic process"/>
    <property type="evidence" value="ECO:0007669"/>
    <property type="project" value="InterPro"/>
</dbReference>
<evidence type="ECO:0000313" key="5">
    <source>
        <dbReference type="EMBL" id="PNU01177.1"/>
    </source>
</evidence>
<dbReference type="InterPro" id="IPR001223">
    <property type="entry name" value="Glyco_hydro18_cat"/>
</dbReference>
<dbReference type="GO" id="GO:0008061">
    <property type="term" value="F:chitin binding"/>
    <property type="evidence" value="ECO:0007669"/>
    <property type="project" value="InterPro"/>
</dbReference>
<keyword evidence="1" id="KW-0677">Repeat</keyword>
<dbReference type="SUPFAM" id="SSF51445">
    <property type="entry name" value="(Trans)glycosidases"/>
    <property type="match status" value="1"/>
</dbReference>
<dbReference type="Pfam" id="PF00704">
    <property type="entry name" value="Glyco_hydro_18"/>
    <property type="match status" value="1"/>
</dbReference>
<feature type="domain" description="GH18" evidence="4">
    <location>
        <begin position="78"/>
        <end position="405"/>
    </location>
</feature>
<gene>
    <name evidence="5" type="ORF">CDQ84_01950</name>
</gene>
<evidence type="ECO:0000256" key="2">
    <source>
        <dbReference type="SAM" id="Phobius"/>
    </source>
</evidence>
<evidence type="ECO:0000313" key="6">
    <source>
        <dbReference type="Proteomes" id="UP000236151"/>
    </source>
</evidence>
<feature type="domain" description="SLH" evidence="3">
    <location>
        <begin position="521"/>
        <end position="581"/>
    </location>
</feature>
<evidence type="ECO:0000256" key="1">
    <source>
        <dbReference type="ARBA" id="ARBA00022737"/>
    </source>
</evidence>
<dbReference type="Pfam" id="PF00395">
    <property type="entry name" value="SLH"/>
    <property type="match status" value="3"/>
</dbReference>
<evidence type="ECO:0000259" key="3">
    <source>
        <dbReference type="PROSITE" id="PS51272"/>
    </source>
</evidence>
<dbReference type="AlphaFoldDB" id="A0A2K2FLN0"/>
<keyword evidence="2" id="KW-1133">Transmembrane helix</keyword>
<sequence>MSNVLFVTVQNIEDLVYIIYLLINTVVCCNVINRGKITMRIKEVKNILIKVIIFTMICLVVISTGISSHIYASERKFNMTYAYFGNSIAFSAYMEKAANSLNEIAPDYFGINEDGSLKLTTKLSSDFIISAQKKGIKVVPFISNHWDRELGRIALANRERLATQLANAVKQLNLDGVNVDLENLNEDDRDAYTDFVRLLREKLPDDKIVAVAVAVNPSNATKGWNASYDYAGLAKYSDYLMLMAYDEHYESGKEGPVASADFVEASIKYALKRVPSEKIVLGIAFYGRYWISGKSYGGYGISNSKVEALIKMYGGRVTYDYNKQSPKAVITIKPTDPAYYISGKKLEPGTYTFWYENEQSIKYKLTLVKKYNLKGTGSWSLGQETENTWKYYNLWLNGVYFTDAQDSWAREAILTATLKGWFKGVSSTQFKPKNYLTRAEAAAILVRALALEGTGDKSGFPDTAGHWAENDIIIAKEHGIIKGNEDGYYQPEAPISREQMAVMLERILETGNTKKSSTTQGKYWDVSRDESSWSYDAIMKMSQLGIFTGYPDGGFYPKEGISREQMAQLMVKMENYFTHAD</sequence>
<feature type="transmembrane region" description="Helical" evidence="2">
    <location>
        <begin position="47"/>
        <end position="71"/>
    </location>
</feature>
<dbReference type="InterPro" id="IPR017853">
    <property type="entry name" value="GH"/>
</dbReference>
<dbReference type="InterPro" id="IPR029070">
    <property type="entry name" value="Chitinase_insertion_sf"/>
</dbReference>
<dbReference type="PROSITE" id="PS51272">
    <property type="entry name" value="SLH"/>
    <property type="match status" value="3"/>
</dbReference>
<organism evidence="5 6">
    <name type="scientific">Clostridium thermosuccinogenes</name>
    <dbReference type="NCBI Taxonomy" id="84032"/>
    <lineage>
        <taxon>Bacteria</taxon>
        <taxon>Bacillati</taxon>
        <taxon>Bacillota</taxon>
        <taxon>Clostridia</taxon>
        <taxon>Eubacteriales</taxon>
        <taxon>Clostridiaceae</taxon>
        <taxon>Clostridium</taxon>
    </lineage>
</organism>
<reference evidence="5 6" key="1">
    <citation type="submission" date="2017-06" db="EMBL/GenBank/DDBJ databases">
        <title>Investigating the central metabolism of Clostridium thermosuccinogenes.</title>
        <authorList>
            <person name="Koendjbiharie J.G."/>
            <person name="van Kranenburg R."/>
        </authorList>
    </citation>
    <scope>NUCLEOTIDE SEQUENCE [LARGE SCALE GENOMIC DNA]</scope>
    <source>
        <strain evidence="5 6">DSM 5806</strain>
    </source>
</reference>
<dbReference type="EMBL" id="NIOJ01000003">
    <property type="protein sequence ID" value="PNU01177.1"/>
    <property type="molecule type" value="Genomic_DNA"/>
</dbReference>
<dbReference type="KEGG" id="cthd:CDO33_10870"/>
<dbReference type="Gene3D" id="3.10.50.10">
    <property type="match status" value="1"/>
</dbReference>
<proteinExistence type="predicted"/>
<dbReference type="Proteomes" id="UP000236151">
    <property type="component" value="Unassembled WGS sequence"/>
</dbReference>
<keyword evidence="2" id="KW-0812">Transmembrane</keyword>
<dbReference type="SMART" id="SM00636">
    <property type="entry name" value="Glyco_18"/>
    <property type="match status" value="1"/>
</dbReference>
<dbReference type="InterPro" id="IPR001119">
    <property type="entry name" value="SLH_dom"/>
</dbReference>
<evidence type="ECO:0008006" key="7">
    <source>
        <dbReference type="Google" id="ProtNLM"/>
    </source>
</evidence>
<evidence type="ECO:0000259" key="4">
    <source>
        <dbReference type="PROSITE" id="PS51910"/>
    </source>
</evidence>
<dbReference type="PANTHER" id="PTHR46066">
    <property type="entry name" value="CHITINASE DOMAIN-CONTAINING PROTEIN 1 FAMILY MEMBER"/>
    <property type="match status" value="1"/>
</dbReference>
<keyword evidence="2" id="KW-0472">Membrane</keyword>
<protein>
    <recommendedName>
        <fullName evidence="7">Glycoside hydrolase</fullName>
    </recommendedName>
</protein>
<accession>A0A2K2FLN0</accession>
<dbReference type="PROSITE" id="PS51910">
    <property type="entry name" value="GH18_2"/>
    <property type="match status" value="1"/>
</dbReference>